<dbReference type="STRING" id="416943.SAMN05445871_3609"/>
<dbReference type="OrthoDB" id="9804543at2"/>
<dbReference type="PANTHER" id="PTHR11019">
    <property type="entry name" value="HTH-TYPE TRANSCRIPTIONAL REGULATOR NIMR"/>
    <property type="match status" value="1"/>
</dbReference>
<dbReference type="PROSITE" id="PS00041">
    <property type="entry name" value="HTH_ARAC_FAMILY_1"/>
    <property type="match status" value="1"/>
</dbReference>
<dbReference type="AlphaFoldDB" id="A0A1H7M070"/>
<organism evidence="6 7">
    <name type="scientific">Paraburkholderia caballeronis</name>
    <dbReference type="NCBI Taxonomy" id="416943"/>
    <lineage>
        <taxon>Bacteria</taxon>
        <taxon>Pseudomonadati</taxon>
        <taxon>Pseudomonadota</taxon>
        <taxon>Betaproteobacteria</taxon>
        <taxon>Burkholderiales</taxon>
        <taxon>Burkholderiaceae</taxon>
        <taxon>Paraburkholderia</taxon>
    </lineage>
</organism>
<dbReference type="Pfam" id="PF12833">
    <property type="entry name" value="HTH_18"/>
    <property type="match status" value="1"/>
</dbReference>
<dbReference type="SUPFAM" id="SSF51182">
    <property type="entry name" value="RmlC-like cupins"/>
    <property type="match status" value="1"/>
</dbReference>
<dbReference type="InterPro" id="IPR018060">
    <property type="entry name" value="HTH_AraC"/>
</dbReference>
<dbReference type="InterPro" id="IPR011051">
    <property type="entry name" value="RmlC_Cupin_sf"/>
</dbReference>
<gene>
    <name evidence="6" type="ORF">SAMN05192542_104567</name>
</gene>
<dbReference type="PRINTS" id="PR00032">
    <property type="entry name" value="HTHARAC"/>
</dbReference>
<dbReference type="Proteomes" id="UP000199120">
    <property type="component" value="Unassembled WGS sequence"/>
</dbReference>
<dbReference type="FunFam" id="1.10.10.60:FF:000132">
    <property type="entry name" value="AraC family transcriptional regulator"/>
    <property type="match status" value="1"/>
</dbReference>
<keyword evidence="7" id="KW-1185">Reference proteome</keyword>
<evidence type="ECO:0000313" key="6">
    <source>
        <dbReference type="EMBL" id="SEL04623.1"/>
    </source>
</evidence>
<evidence type="ECO:0000256" key="3">
    <source>
        <dbReference type="ARBA" id="ARBA00023125"/>
    </source>
</evidence>
<protein>
    <submittedName>
        <fullName evidence="6">AraC-type DNA-binding protein</fullName>
    </submittedName>
</protein>
<name>A0A1H7M070_9BURK</name>
<evidence type="ECO:0000313" key="7">
    <source>
        <dbReference type="Proteomes" id="UP000199120"/>
    </source>
</evidence>
<keyword evidence="1" id="KW-0678">Repressor</keyword>
<keyword evidence="4" id="KW-0804">Transcription</keyword>
<dbReference type="CDD" id="cd06124">
    <property type="entry name" value="cupin_NimR-like_N"/>
    <property type="match status" value="1"/>
</dbReference>
<dbReference type="GO" id="GO:0043565">
    <property type="term" value="F:sequence-specific DNA binding"/>
    <property type="evidence" value="ECO:0007669"/>
    <property type="project" value="InterPro"/>
</dbReference>
<dbReference type="SMART" id="SM00342">
    <property type="entry name" value="HTH_ARAC"/>
    <property type="match status" value="1"/>
</dbReference>
<dbReference type="InterPro" id="IPR009057">
    <property type="entry name" value="Homeodomain-like_sf"/>
</dbReference>
<dbReference type="InterPro" id="IPR020449">
    <property type="entry name" value="Tscrpt_reg_AraC-type_HTH"/>
</dbReference>
<evidence type="ECO:0000256" key="2">
    <source>
        <dbReference type="ARBA" id="ARBA00023015"/>
    </source>
</evidence>
<keyword evidence="2" id="KW-0805">Transcription regulation</keyword>
<evidence type="ECO:0000256" key="1">
    <source>
        <dbReference type="ARBA" id="ARBA00022491"/>
    </source>
</evidence>
<evidence type="ECO:0000256" key="4">
    <source>
        <dbReference type="ARBA" id="ARBA00023163"/>
    </source>
</evidence>
<keyword evidence="3 6" id="KW-0238">DNA-binding</keyword>
<dbReference type="SUPFAM" id="SSF46689">
    <property type="entry name" value="Homeodomain-like"/>
    <property type="match status" value="2"/>
</dbReference>
<sequence>MPKLQTFGALPGERKVIAQSIDYDDGTHEISHVHHRLQLVYATTGIVRTMTPLGLWTLTPDHALLIGSQIEHELHMVGKVSMRTLYIDPAALPVNGVECRLLPVDALLRASILGMFDPALDEGEEESGAGTTRETLLVPLILRLLKLACAHAPDKRLPLPAHPRLRRICERLIAQPASNDTLDDWADEVGASARTVARLFRQETGMTFGQWREQLRLAEAMSKLEVGHSLVRIAQELGYADVRTFSAMFRRTFGCTPQQFQKRGTGEG</sequence>
<feature type="domain" description="HTH araC/xylS-type" evidence="5">
    <location>
        <begin position="166"/>
        <end position="263"/>
    </location>
</feature>
<proteinExistence type="predicted"/>
<dbReference type="PANTHER" id="PTHR11019:SF199">
    <property type="entry name" value="HTH-TYPE TRANSCRIPTIONAL REGULATOR NIMR"/>
    <property type="match status" value="1"/>
</dbReference>
<dbReference type="RefSeq" id="WP_090547496.1">
    <property type="nucleotide sequence ID" value="NZ_FNSR01000002.1"/>
</dbReference>
<dbReference type="EMBL" id="FOAJ01000004">
    <property type="protein sequence ID" value="SEL04623.1"/>
    <property type="molecule type" value="Genomic_DNA"/>
</dbReference>
<reference evidence="7" key="1">
    <citation type="submission" date="2016-10" db="EMBL/GenBank/DDBJ databases">
        <authorList>
            <person name="Varghese N."/>
            <person name="Submissions S."/>
        </authorList>
    </citation>
    <scope>NUCLEOTIDE SEQUENCE [LARGE SCALE GENOMIC DNA]</scope>
    <source>
        <strain evidence="7">LMG 26416</strain>
    </source>
</reference>
<evidence type="ECO:0000259" key="5">
    <source>
        <dbReference type="PROSITE" id="PS01124"/>
    </source>
</evidence>
<dbReference type="PROSITE" id="PS01124">
    <property type="entry name" value="HTH_ARAC_FAMILY_2"/>
    <property type="match status" value="1"/>
</dbReference>
<dbReference type="InterPro" id="IPR018062">
    <property type="entry name" value="HTH_AraC-typ_CS"/>
</dbReference>
<dbReference type="GO" id="GO:0003700">
    <property type="term" value="F:DNA-binding transcription factor activity"/>
    <property type="evidence" value="ECO:0007669"/>
    <property type="project" value="InterPro"/>
</dbReference>
<accession>A0A1H7M070</accession>
<dbReference type="Gene3D" id="1.10.10.60">
    <property type="entry name" value="Homeodomain-like"/>
    <property type="match status" value="2"/>
</dbReference>